<keyword evidence="3" id="KW-1185">Reference proteome</keyword>
<dbReference type="EMBL" id="KN819509">
    <property type="protein sequence ID" value="KIJ09080.1"/>
    <property type="molecule type" value="Genomic_DNA"/>
</dbReference>
<evidence type="ECO:0000313" key="3">
    <source>
        <dbReference type="Proteomes" id="UP000053647"/>
    </source>
</evidence>
<evidence type="ECO:0000256" key="1">
    <source>
        <dbReference type="SAM" id="MobiDB-lite"/>
    </source>
</evidence>
<organism evidence="2 3">
    <name type="scientific">Paxillus involutus ATCC 200175</name>
    <dbReference type="NCBI Taxonomy" id="664439"/>
    <lineage>
        <taxon>Eukaryota</taxon>
        <taxon>Fungi</taxon>
        <taxon>Dikarya</taxon>
        <taxon>Basidiomycota</taxon>
        <taxon>Agaricomycotina</taxon>
        <taxon>Agaricomycetes</taxon>
        <taxon>Agaricomycetidae</taxon>
        <taxon>Boletales</taxon>
        <taxon>Paxilineae</taxon>
        <taxon>Paxillaceae</taxon>
        <taxon>Paxillus</taxon>
    </lineage>
</organism>
<dbReference type="HOGENOM" id="CLU_2498486_0_0_1"/>
<evidence type="ECO:0000313" key="2">
    <source>
        <dbReference type="EMBL" id="KIJ09080.1"/>
    </source>
</evidence>
<protein>
    <submittedName>
        <fullName evidence="2">Unplaced genomic scaffold PAXINscaffold_187, whole genome shotgun sequence</fullName>
    </submittedName>
</protein>
<feature type="compositionally biased region" description="Polar residues" evidence="1">
    <location>
        <begin position="7"/>
        <end position="18"/>
    </location>
</feature>
<sequence length="86" mass="9815">MTIGMERQTSQGRSNGESRFSALATYTTDEDDDEEELSEDELEHQAYDIESDADDRKSRMSRRRSYWLSKASGHGETLGEDDEESS</sequence>
<feature type="region of interest" description="Disordered" evidence="1">
    <location>
        <begin position="1"/>
        <end position="86"/>
    </location>
</feature>
<name>A0A0C9T0D7_PAXIN</name>
<feature type="compositionally biased region" description="Acidic residues" evidence="1">
    <location>
        <begin position="28"/>
        <end position="42"/>
    </location>
</feature>
<accession>A0A0C9T0D7</accession>
<reference evidence="2 3" key="1">
    <citation type="submission" date="2014-06" db="EMBL/GenBank/DDBJ databases">
        <authorList>
            <consortium name="DOE Joint Genome Institute"/>
            <person name="Kuo A."/>
            <person name="Kohler A."/>
            <person name="Nagy L.G."/>
            <person name="Floudas D."/>
            <person name="Copeland A."/>
            <person name="Barry K.W."/>
            <person name="Cichocki N."/>
            <person name="Veneault-Fourrey C."/>
            <person name="LaButti K."/>
            <person name="Lindquist E.A."/>
            <person name="Lipzen A."/>
            <person name="Lundell T."/>
            <person name="Morin E."/>
            <person name="Murat C."/>
            <person name="Sun H."/>
            <person name="Tunlid A."/>
            <person name="Henrissat B."/>
            <person name="Grigoriev I.V."/>
            <person name="Hibbett D.S."/>
            <person name="Martin F."/>
            <person name="Nordberg H.P."/>
            <person name="Cantor M.N."/>
            <person name="Hua S.X."/>
        </authorList>
    </citation>
    <scope>NUCLEOTIDE SEQUENCE [LARGE SCALE GENOMIC DNA]</scope>
    <source>
        <strain evidence="2 3">ATCC 200175</strain>
    </source>
</reference>
<reference evidence="3" key="2">
    <citation type="submission" date="2015-01" db="EMBL/GenBank/DDBJ databases">
        <title>Evolutionary Origins and Diversification of the Mycorrhizal Mutualists.</title>
        <authorList>
            <consortium name="DOE Joint Genome Institute"/>
            <consortium name="Mycorrhizal Genomics Consortium"/>
            <person name="Kohler A."/>
            <person name="Kuo A."/>
            <person name="Nagy L.G."/>
            <person name="Floudas D."/>
            <person name="Copeland A."/>
            <person name="Barry K.W."/>
            <person name="Cichocki N."/>
            <person name="Veneault-Fourrey C."/>
            <person name="LaButti K."/>
            <person name="Lindquist E.A."/>
            <person name="Lipzen A."/>
            <person name="Lundell T."/>
            <person name="Morin E."/>
            <person name="Murat C."/>
            <person name="Riley R."/>
            <person name="Ohm R."/>
            <person name="Sun H."/>
            <person name="Tunlid A."/>
            <person name="Henrissat B."/>
            <person name="Grigoriev I.V."/>
            <person name="Hibbett D.S."/>
            <person name="Martin F."/>
        </authorList>
    </citation>
    <scope>NUCLEOTIDE SEQUENCE [LARGE SCALE GENOMIC DNA]</scope>
    <source>
        <strain evidence="3">ATCC 200175</strain>
    </source>
</reference>
<dbReference type="AlphaFoldDB" id="A0A0C9T0D7"/>
<proteinExistence type="predicted"/>
<gene>
    <name evidence="2" type="ORF">PAXINDRAFT_102357</name>
</gene>
<dbReference type="Proteomes" id="UP000053647">
    <property type="component" value="Unassembled WGS sequence"/>
</dbReference>